<accession>A0ABW1MW36</accession>
<evidence type="ECO:0000313" key="2">
    <source>
        <dbReference type="EMBL" id="MFC6067259.1"/>
    </source>
</evidence>
<dbReference type="Gene3D" id="3.40.50.360">
    <property type="match status" value="1"/>
</dbReference>
<dbReference type="InterPro" id="IPR029039">
    <property type="entry name" value="Flavoprotein-like_sf"/>
</dbReference>
<keyword evidence="2" id="KW-0560">Oxidoreductase</keyword>
<protein>
    <submittedName>
        <fullName evidence="2">NADPH-dependent FMN reductase</fullName>
        <ecNumber evidence="2">1.-.-.-</ecNumber>
    </submittedName>
</protein>
<dbReference type="Proteomes" id="UP001596139">
    <property type="component" value="Unassembled WGS sequence"/>
</dbReference>
<comment type="caution">
    <text evidence="2">The sequence shown here is derived from an EMBL/GenBank/DDBJ whole genome shotgun (WGS) entry which is preliminary data.</text>
</comment>
<proteinExistence type="predicted"/>
<sequence>MDILALCGSLRERSLNAAVLRAAGELWVPRGGMRIEPSLGRLPFFDQDVEESGVLPSEVVEFRERAGVRVGC</sequence>
<feature type="domain" description="NADPH-dependent FMN reductase-like" evidence="1">
    <location>
        <begin position="1"/>
        <end position="65"/>
    </location>
</feature>
<dbReference type="Pfam" id="PF03358">
    <property type="entry name" value="FMN_red"/>
    <property type="match status" value="1"/>
</dbReference>
<evidence type="ECO:0000313" key="3">
    <source>
        <dbReference type="Proteomes" id="UP001596139"/>
    </source>
</evidence>
<dbReference type="EC" id="1.-.-.-" evidence="2"/>
<dbReference type="RefSeq" id="WP_051861848.1">
    <property type="nucleotide sequence ID" value="NZ_JBHSPX010000012.1"/>
</dbReference>
<name>A0ABW1MW36_9ACTN</name>
<reference evidence="3" key="1">
    <citation type="journal article" date="2019" name="Int. J. Syst. Evol. Microbiol.">
        <title>The Global Catalogue of Microorganisms (GCM) 10K type strain sequencing project: providing services to taxonomists for standard genome sequencing and annotation.</title>
        <authorList>
            <consortium name="The Broad Institute Genomics Platform"/>
            <consortium name="The Broad Institute Genome Sequencing Center for Infectious Disease"/>
            <person name="Wu L."/>
            <person name="Ma J."/>
        </authorList>
    </citation>
    <scope>NUCLEOTIDE SEQUENCE [LARGE SCALE GENOMIC DNA]</scope>
    <source>
        <strain evidence="3">CGMCC 1.15180</strain>
    </source>
</reference>
<organism evidence="2 3">
    <name type="scientific">Streptomyces ochraceiscleroticus</name>
    <dbReference type="NCBI Taxonomy" id="47761"/>
    <lineage>
        <taxon>Bacteria</taxon>
        <taxon>Bacillati</taxon>
        <taxon>Actinomycetota</taxon>
        <taxon>Actinomycetes</taxon>
        <taxon>Kitasatosporales</taxon>
        <taxon>Streptomycetaceae</taxon>
        <taxon>Streptomyces</taxon>
    </lineage>
</organism>
<evidence type="ECO:0000259" key="1">
    <source>
        <dbReference type="Pfam" id="PF03358"/>
    </source>
</evidence>
<dbReference type="InterPro" id="IPR005025">
    <property type="entry name" value="FMN_Rdtase-like_dom"/>
</dbReference>
<dbReference type="GO" id="GO:0016491">
    <property type="term" value="F:oxidoreductase activity"/>
    <property type="evidence" value="ECO:0007669"/>
    <property type="project" value="UniProtKB-KW"/>
</dbReference>
<keyword evidence="3" id="KW-1185">Reference proteome</keyword>
<gene>
    <name evidence="2" type="ORF">ACFP4F_32590</name>
</gene>
<dbReference type="SUPFAM" id="SSF52218">
    <property type="entry name" value="Flavoproteins"/>
    <property type="match status" value="1"/>
</dbReference>
<dbReference type="EMBL" id="JBHSPX010000012">
    <property type="protein sequence ID" value="MFC6067259.1"/>
    <property type="molecule type" value="Genomic_DNA"/>
</dbReference>